<feature type="active site" description="Proton donor" evidence="6">
    <location>
        <position position="88"/>
    </location>
</feature>
<evidence type="ECO:0000256" key="6">
    <source>
        <dbReference type="PIRSR" id="PIRSR006019-1"/>
    </source>
</evidence>
<dbReference type="InterPro" id="IPR002125">
    <property type="entry name" value="CMP_dCMP_dom"/>
</dbReference>
<dbReference type="CDD" id="cd01286">
    <property type="entry name" value="deoxycytidylate_deaminase"/>
    <property type="match status" value="1"/>
</dbReference>
<dbReference type="GO" id="GO:0006220">
    <property type="term" value="P:pyrimidine nucleotide metabolic process"/>
    <property type="evidence" value="ECO:0007669"/>
    <property type="project" value="InterPro"/>
</dbReference>
<gene>
    <name evidence="9" type="ORF">COT02_03920</name>
</gene>
<comment type="cofactor">
    <cofactor evidence="1 7">
        <name>Zn(2+)</name>
        <dbReference type="ChEBI" id="CHEBI:29105"/>
    </cofactor>
</comment>
<dbReference type="GO" id="GO:0004132">
    <property type="term" value="F:dCMP deaminase activity"/>
    <property type="evidence" value="ECO:0007669"/>
    <property type="project" value="InterPro"/>
</dbReference>
<keyword evidence="5 7" id="KW-0862">Zinc</keyword>
<keyword evidence="4" id="KW-0378">Hydrolase</keyword>
<dbReference type="PIRSF" id="PIRSF006019">
    <property type="entry name" value="dCMP_deaminase"/>
    <property type="match status" value="1"/>
</dbReference>
<sequence>MISRNKRPSWDEYFMMMAEVAKKRADCTRRQVGAIVVRDFRIISTGYNGTPHKIKNCSEGGCLRCQRRDRGEIKGYEYEESCVCIHAEQNAIIQAALHGSSTLGATLYTTANPCSSCAKIIANAGIIRVVCRVEHHDLAGIELLKKAGIIVEIVK</sequence>
<dbReference type="PANTHER" id="PTHR11086">
    <property type="entry name" value="DEOXYCYTIDYLATE DEAMINASE-RELATED"/>
    <property type="match status" value="1"/>
</dbReference>
<feature type="binding site" evidence="7">
    <location>
        <position position="117"/>
    </location>
    <ligand>
        <name>Zn(2+)</name>
        <dbReference type="ChEBI" id="CHEBI:29105"/>
        <note>catalytic</note>
    </ligand>
</feature>
<dbReference type="EMBL" id="PEWY01000114">
    <property type="protein sequence ID" value="PIU36846.1"/>
    <property type="molecule type" value="Genomic_DNA"/>
</dbReference>
<dbReference type="InterPro" id="IPR016193">
    <property type="entry name" value="Cytidine_deaminase-like"/>
</dbReference>
<dbReference type="Proteomes" id="UP000230184">
    <property type="component" value="Unassembled WGS sequence"/>
</dbReference>
<dbReference type="GO" id="GO:0008270">
    <property type="term" value="F:zinc ion binding"/>
    <property type="evidence" value="ECO:0007669"/>
    <property type="project" value="InterPro"/>
</dbReference>
<dbReference type="InterPro" id="IPR016473">
    <property type="entry name" value="dCMP_deaminase"/>
</dbReference>
<feature type="domain" description="CMP/dCMP-type deaminase" evidence="8">
    <location>
        <begin position="9"/>
        <end position="151"/>
    </location>
</feature>
<protein>
    <submittedName>
        <fullName evidence="9">Cytidine deaminase</fullName>
    </submittedName>
</protein>
<name>A0A2M6YTP5_9BACT</name>
<comment type="similarity">
    <text evidence="2">Belongs to the cytidine and deoxycytidylate deaminase family.</text>
</comment>
<evidence type="ECO:0000256" key="3">
    <source>
        <dbReference type="ARBA" id="ARBA00022723"/>
    </source>
</evidence>
<evidence type="ECO:0000256" key="1">
    <source>
        <dbReference type="ARBA" id="ARBA00001947"/>
    </source>
</evidence>
<dbReference type="AlphaFoldDB" id="A0A2M6YTP5"/>
<dbReference type="PROSITE" id="PS00903">
    <property type="entry name" value="CYT_DCMP_DEAMINASES_1"/>
    <property type="match status" value="1"/>
</dbReference>
<dbReference type="InterPro" id="IPR015517">
    <property type="entry name" value="dCMP_deaminase-rel"/>
</dbReference>
<evidence type="ECO:0000313" key="9">
    <source>
        <dbReference type="EMBL" id="PIU36846.1"/>
    </source>
</evidence>
<comment type="caution">
    <text evidence="9">The sequence shown here is derived from an EMBL/GenBank/DDBJ whole genome shotgun (WGS) entry which is preliminary data.</text>
</comment>
<keyword evidence="3 7" id="KW-0479">Metal-binding</keyword>
<evidence type="ECO:0000256" key="4">
    <source>
        <dbReference type="ARBA" id="ARBA00022801"/>
    </source>
</evidence>
<dbReference type="PANTHER" id="PTHR11086:SF18">
    <property type="entry name" value="DEOXYCYTIDYLATE DEAMINASE"/>
    <property type="match status" value="1"/>
</dbReference>
<organism evidence="9 10">
    <name type="scientific">Candidatus Roizmanbacteria bacterium CG07_land_8_20_14_0_80_34_15</name>
    <dbReference type="NCBI Taxonomy" id="1974849"/>
    <lineage>
        <taxon>Bacteria</taxon>
        <taxon>Candidatus Roizmaniibacteriota</taxon>
    </lineage>
</organism>
<evidence type="ECO:0000256" key="5">
    <source>
        <dbReference type="ARBA" id="ARBA00022833"/>
    </source>
</evidence>
<evidence type="ECO:0000256" key="2">
    <source>
        <dbReference type="ARBA" id="ARBA00006576"/>
    </source>
</evidence>
<dbReference type="Pfam" id="PF00383">
    <property type="entry name" value="dCMP_cyt_deam_1"/>
    <property type="match status" value="1"/>
</dbReference>
<reference evidence="10" key="1">
    <citation type="submission" date="2017-09" db="EMBL/GenBank/DDBJ databases">
        <title>Depth-based differentiation of microbial function through sediment-hosted aquifers and enrichment of novel symbionts in the deep terrestrial subsurface.</title>
        <authorList>
            <person name="Probst A.J."/>
            <person name="Ladd B."/>
            <person name="Jarett J.K."/>
            <person name="Geller-Mcgrath D.E."/>
            <person name="Sieber C.M.K."/>
            <person name="Emerson J.B."/>
            <person name="Anantharaman K."/>
            <person name="Thomas B.C."/>
            <person name="Malmstrom R."/>
            <person name="Stieglmeier M."/>
            <person name="Klingl A."/>
            <person name="Woyke T."/>
            <person name="Ryan C.M."/>
            <person name="Banfield J.F."/>
        </authorList>
    </citation>
    <scope>NUCLEOTIDE SEQUENCE [LARGE SCALE GENOMIC DNA]</scope>
</reference>
<feature type="binding site" evidence="7">
    <location>
        <position position="114"/>
    </location>
    <ligand>
        <name>Zn(2+)</name>
        <dbReference type="ChEBI" id="CHEBI:29105"/>
        <note>catalytic</note>
    </ligand>
</feature>
<dbReference type="SUPFAM" id="SSF53927">
    <property type="entry name" value="Cytidine deaminase-like"/>
    <property type="match status" value="1"/>
</dbReference>
<dbReference type="InterPro" id="IPR016192">
    <property type="entry name" value="APOBEC/CMP_deaminase_Zn-bd"/>
</dbReference>
<feature type="binding site" evidence="7">
    <location>
        <position position="86"/>
    </location>
    <ligand>
        <name>Zn(2+)</name>
        <dbReference type="ChEBI" id="CHEBI:29105"/>
        <note>catalytic</note>
    </ligand>
</feature>
<accession>A0A2M6YTP5</accession>
<evidence type="ECO:0000256" key="7">
    <source>
        <dbReference type="PIRSR" id="PIRSR006019-2"/>
    </source>
</evidence>
<dbReference type="InterPro" id="IPR035105">
    <property type="entry name" value="Deoxycytidylate_deaminase_dom"/>
</dbReference>
<dbReference type="PROSITE" id="PS51747">
    <property type="entry name" value="CYT_DCMP_DEAMINASES_2"/>
    <property type="match status" value="1"/>
</dbReference>
<evidence type="ECO:0000313" key="10">
    <source>
        <dbReference type="Proteomes" id="UP000230184"/>
    </source>
</evidence>
<evidence type="ECO:0000259" key="8">
    <source>
        <dbReference type="PROSITE" id="PS51747"/>
    </source>
</evidence>
<proteinExistence type="inferred from homology"/>
<dbReference type="GO" id="GO:0005737">
    <property type="term" value="C:cytoplasm"/>
    <property type="evidence" value="ECO:0007669"/>
    <property type="project" value="TreeGrafter"/>
</dbReference>
<dbReference type="Gene3D" id="3.40.140.10">
    <property type="entry name" value="Cytidine Deaminase, domain 2"/>
    <property type="match status" value="1"/>
</dbReference>